<dbReference type="RefSeq" id="WP_188771973.1">
    <property type="nucleotide sequence ID" value="NZ_BMHK01000017.1"/>
</dbReference>
<gene>
    <name evidence="7" type="ORF">GCM10011494_25930</name>
</gene>
<evidence type="ECO:0000313" key="8">
    <source>
        <dbReference type="Proteomes" id="UP000608154"/>
    </source>
</evidence>
<evidence type="ECO:0000313" key="7">
    <source>
        <dbReference type="EMBL" id="GGC06119.1"/>
    </source>
</evidence>
<dbReference type="AlphaFoldDB" id="A0A916X660"/>
<reference evidence="7" key="1">
    <citation type="journal article" date="2014" name="Int. J. Syst. Evol. Microbiol.">
        <title>Complete genome sequence of Corynebacterium casei LMG S-19264T (=DSM 44701T), isolated from a smear-ripened cheese.</title>
        <authorList>
            <consortium name="US DOE Joint Genome Institute (JGI-PGF)"/>
            <person name="Walter F."/>
            <person name="Albersmeier A."/>
            <person name="Kalinowski J."/>
            <person name="Ruckert C."/>
        </authorList>
    </citation>
    <scope>NUCLEOTIDE SEQUENCE</scope>
    <source>
        <strain evidence="7">CGMCC 1.15095</strain>
    </source>
</reference>
<dbReference type="InterPro" id="IPR004360">
    <property type="entry name" value="Glyas_Fos-R_dOase_dom"/>
</dbReference>
<comment type="similarity">
    <text evidence="1">Belongs to the 4HPPD family.</text>
</comment>
<keyword evidence="8" id="KW-1185">Reference proteome</keyword>
<dbReference type="GO" id="GO:0006572">
    <property type="term" value="P:L-tyrosine catabolic process"/>
    <property type="evidence" value="ECO:0007669"/>
    <property type="project" value="TreeGrafter"/>
</dbReference>
<dbReference type="FunFam" id="3.10.180.10:FF:000007">
    <property type="entry name" value="4-hydroxyphenylpyruvate dioxygenase"/>
    <property type="match status" value="1"/>
</dbReference>
<evidence type="ECO:0000256" key="5">
    <source>
        <dbReference type="PIRSR" id="PIRSR009283-1"/>
    </source>
</evidence>
<dbReference type="NCBIfam" id="TIGR01263">
    <property type="entry name" value="4HPPD"/>
    <property type="match status" value="1"/>
</dbReference>
<dbReference type="Proteomes" id="UP000608154">
    <property type="component" value="Unassembled WGS sequence"/>
</dbReference>
<dbReference type="Pfam" id="PF00903">
    <property type="entry name" value="Glyoxalase"/>
    <property type="match status" value="1"/>
</dbReference>
<keyword evidence="2 5" id="KW-0479">Metal-binding</keyword>
<keyword evidence="7" id="KW-0560">Oxidoreductase</keyword>
<dbReference type="CDD" id="cd08342">
    <property type="entry name" value="HPPD_N_like"/>
    <property type="match status" value="1"/>
</dbReference>
<evidence type="ECO:0000256" key="4">
    <source>
        <dbReference type="ARBA" id="ARBA00023004"/>
    </source>
</evidence>
<feature type="binding site" evidence="5">
    <location>
        <position position="255"/>
    </location>
    <ligand>
        <name>Fe cation</name>
        <dbReference type="ChEBI" id="CHEBI:24875"/>
    </ligand>
</feature>
<dbReference type="PANTHER" id="PTHR11959">
    <property type="entry name" value="4-HYDROXYPHENYLPYRUVATE DIOXYGENASE"/>
    <property type="match status" value="1"/>
</dbReference>
<keyword evidence="4 5" id="KW-0408">Iron</keyword>
<organism evidence="7 8">
    <name type="scientific">Novosphingobium endophyticum</name>
    <dbReference type="NCBI Taxonomy" id="1955250"/>
    <lineage>
        <taxon>Bacteria</taxon>
        <taxon>Pseudomonadati</taxon>
        <taxon>Pseudomonadota</taxon>
        <taxon>Alphaproteobacteria</taxon>
        <taxon>Sphingomonadales</taxon>
        <taxon>Sphingomonadaceae</taxon>
        <taxon>Novosphingobium</taxon>
    </lineage>
</organism>
<dbReference type="EMBL" id="BMHK01000017">
    <property type="protein sequence ID" value="GGC06119.1"/>
    <property type="molecule type" value="Genomic_DNA"/>
</dbReference>
<keyword evidence="7" id="KW-0223">Dioxygenase</keyword>
<comment type="caution">
    <text evidence="7">The sequence shown here is derived from an EMBL/GenBank/DDBJ whole genome shotgun (WGS) entry which is preliminary data.</text>
</comment>
<feature type="domain" description="VOC" evidence="6">
    <location>
        <begin position="173"/>
        <end position="320"/>
    </location>
</feature>
<evidence type="ECO:0000256" key="2">
    <source>
        <dbReference type="ARBA" id="ARBA00022723"/>
    </source>
</evidence>
<dbReference type="PANTHER" id="PTHR11959:SF1">
    <property type="entry name" value="4-HYDROXYPHENYLPYRUVATE DIOXYGENASE"/>
    <property type="match status" value="1"/>
</dbReference>
<reference evidence="7" key="2">
    <citation type="submission" date="2020-09" db="EMBL/GenBank/DDBJ databases">
        <authorList>
            <person name="Sun Q."/>
            <person name="Zhou Y."/>
        </authorList>
    </citation>
    <scope>NUCLEOTIDE SEQUENCE</scope>
    <source>
        <strain evidence="7">CGMCC 1.15095</strain>
    </source>
</reference>
<comment type="cofactor">
    <cofactor evidence="5">
        <name>Fe cation</name>
        <dbReference type="ChEBI" id="CHEBI:24875"/>
    </cofactor>
    <text evidence="5">Binds 1 Fe cation per subunit.</text>
</comment>
<dbReference type="InterPro" id="IPR005956">
    <property type="entry name" value="4OHPhenylPyrv_dOase"/>
</dbReference>
<accession>A0A916X660</accession>
<dbReference type="InterPro" id="IPR041736">
    <property type="entry name" value="4OHPhenylPyrv_dOase_N"/>
</dbReference>
<feature type="binding site" evidence="5">
    <location>
        <position position="341"/>
    </location>
    <ligand>
        <name>Fe cation</name>
        <dbReference type="ChEBI" id="CHEBI:24875"/>
    </ligand>
</feature>
<evidence type="ECO:0000259" key="6">
    <source>
        <dbReference type="PROSITE" id="PS51819"/>
    </source>
</evidence>
<dbReference type="PIRSF" id="PIRSF009283">
    <property type="entry name" value="HPP_dOase"/>
    <property type="match status" value="1"/>
</dbReference>
<name>A0A916X660_9SPHN</name>
<dbReference type="InterPro" id="IPR041735">
    <property type="entry name" value="4OHPhenylPyrv_dOase_C"/>
</dbReference>
<feature type="binding site" evidence="5">
    <location>
        <position position="176"/>
    </location>
    <ligand>
        <name>Fe cation</name>
        <dbReference type="ChEBI" id="CHEBI:24875"/>
    </ligand>
</feature>
<dbReference type="GO" id="GO:0046872">
    <property type="term" value="F:metal ion binding"/>
    <property type="evidence" value="ECO:0007669"/>
    <property type="project" value="UniProtKB-KW"/>
</dbReference>
<evidence type="ECO:0000256" key="1">
    <source>
        <dbReference type="ARBA" id="ARBA00005877"/>
    </source>
</evidence>
<dbReference type="PROSITE" id="PS51819">
    <property type="entry name" value="VOC"/>
    <property type="match status" value="2"/>
</dbReference>
<dbReference type="GO" id="GO:0003868">
    <property type="term" value="F:4-hydroxyphenylpyruvate dioxygenase activity"/>
    <property type="evidence" value="ECO:0007669"/>
    <property type="project" value="InterPro"/>
</dbReference>
<dbReference type="CDD" id="cd07250">
    <property type="entry name" value="HPPD_C_like"/>
    <property type="match status" value="1"/>
</dbReference>
<dbReference type="InterPro" id="IPR037523">
    <property type="entry name" value="VOC_core"/>
</dbReference>
<keyword evidence="3" id="KW-0677">Repeat</keyword>
<dbReference type="Gene3D" id="3.10.180.10">
    <property type="entry name" value="2,3-Dihydroxybiphenyl 1,2-Dioxygenase, domain 1"/>
    <property type="match status" value="2"/>
</dbReference>
<dbReference type="Pfam" id="PF14696">
    <property type="entry name" value="Glyoxalase_5"/>
    <property type="match status" value="1"/>
</dbReference>
<feature type="domain" description="VOC" evidence="6">
    <location>
        <begin position="18"/>
        <end position="135"/>
    </location>
</feature>
<protein>
    <submittedName>
        <fullName evidence="7">4-hydroxyphenylpyruvate dioxygenase</fullName>
    </submittedName>
</protein>
<evidence type="ECO:0000256" key="3">
    <source>
        <dbReference type="ARBA" id="ARBA00022737"/>
    </source>
</evidence>
<proteinExistence type="inferred from homology"/>
<sequence>MTTHPATDLFDNPIGLDGFEFVEFSAPEKGVLEPVFEAMGFARIARHRSKDVELWRQGGINFITNYEPHSPAWFFSREHGPSACGMGFRVRDAHKAYAELLARSAEPVQVATGPMELHLPGIRGIGNSIIYLIDRYERADENGEGDGALSIYDIDFEYLPGADRHPVGAGLQLIDHLTHNVYGGRMAYWADYYEKLFNFREIRYFDIKGEYTGLTSRALTAPDGKIRIPLNEEGEGGKGQIEEFLRQFNGEGIQHIALITDDLLKTWDRLKTLGVPFMTAPPETYYEMLDERLPGHGQPADELKARGILLDGTTEGVGSGGRPRLLLQIFAEPRIGPVFFEFIERRGDEGFGEGNFKALFESIERDQVRRGVLKAEAVE</sequence>
<dbReference type="SUPFAM" id="SSF54593">
    <property type="entry name" value="Glyoxalase/Bleomycin resistance protein/Dihydroxybiphenyl dioxygenase"/>
    <property type="match status" value="1"/>
</dbReference>
<dbReference type="InterPro" id="IPR029068">
    <property type="entry name" value="Glyas_Bleomycin-R_OHBP_Dase"/>
</dbReference>